<dbReference type="AlphaFoldDB" id="A0A0B2VM23"/>
<keyword evidence="3" id="KW-1185">Reference proteome</keyword>
<evidence type="ECO:0000313" key="3">
    <source>
        <dbReference type="Proteomes" id="UP000031036"/>
    </source>
</evidence>
<dbReference type="EMBL" id="JPKZ01000956">
    <property type="protein sequence ID" value="KHN84541.1"/>
    <property type="molecule type" value="Genomic_DNA"/>
</dbReference>
<name>A0A0B2VM23_TOXCA</name>
<proteinExistence type="predicted"/>
<keyword evidence="1" id="KW-1133">Transmembrane helix</keyword>
<feature type="transmembrane region" description="Helical" evidence="1">
    <location>
        <begin position="129"/>
        <end position="146"/>
    </location>
</feature>
<keyword evidence="1" id="KW-0472">Membrane</keyword>
<feature type="transmembrane region" description="Helical" evidence="1">
    <location>
        <begin position="88"/>
        <end position="109"/>
    </location>
</feature>
<evidence type="ECO:0000256" key="1">
    <source>
        <dbReference type="SAM" id="Phobius"/>
    </source>
</evidence>
<protein>
    <submittedName>
        <fullName evidence="2">Uncharacterized protein</fullName>
    </submittedName>
</protein>
<evidence type="ECO:0000313" key="2">
    <source>
        <dbReference type="EMBL" id="KHN84541.1"/>
    </source>
</evidence>
<sequence>MQNWLKTKEWLAMGAKCKPDAQLEPTRARLRVEWSADANPTFLTLSLSQYLCPKTFDYDGLYLFKNCTMSTAMGLNFKRQKLSGESSLIIQAAIICAVLQCQTIGFNLLPIFSRLLPSSAGIWLNVVQNWMVICSISVQPIVHFTFNTQIRKQTRDLLKIRFKLSS</sequence>
<gene>
    <name evidence="2" type="ORF">Tcan_08962</name>
</gene>
<organism evidence="2 3">
    <name type="scientific">Toxocara canis</name>
    <name type="common">Canine roundworm</name>
    <dbReference type="NCBI Taxonomy" id="6265"/>
    <lineage>
        <taxon>Eukaryota</taxon>
        <taxon>Metazoa</taxon>
        <taxon>Ecdysozoa</taxon>
        <taxon>Nematoda</taxon>
        <taxon>Chromadorea</taxon>
        <taxon>Rhabditida</taxon>
        <taxon>Spirurina</taxon>
        <taxon>Ascaridomorpha</taxon>
        <taxon>Ascaridoidea</taxon>
        <taxon>Toxocaridae</taxon>
        <taxon>Toxocara</taxon>
    </lineage>
</organism>
<accession>A0A0B2VM23</accession>
<dbReference type="OrthoDB" id="5857364at2759"/>
<reference evidence="2 3" key="1">
    <citation type="submission" date="2014-11" db="EMBL/GenBank/DDBJ databases">
        <title>Genetic blueprint of the zoonotic pathogen Toxocara canis.</title>
        <authorList>
            <person name="Zhu X.-Q."/>
            <person name="Korhonen P.K."/>
            <person name="Cai H."/>
            <person name="Young N.D."/>
            <person name="Nejsum P."/>
            <person name="von Samson-Himmelstjerna G."/>
            <person name="Boag P.R."/>
            <person name="Tan P."/>
            <person name="Li Q."/>
            <person name="Min J."/>
            <person name="Yang Y."/>
            <person name="Wang X."/>
            <person name="Fang X."/>
            <person name="Hall R.S."/>
            <person name="Hofmann A."/>
            <person name="Sternberg P.W."/>
            <person name="Jex A.R."/>
            <person name="Gasser R.B."/>
        </authorList>
    </citation>
    <scope>NUCLEOTIDE SEQUENCE [LARGE SCALE GENOMIC DNA]</scope>
    <source>
        <strain evidence="2">PN_DK_2014</strain>
    </source>
</reference>
<keyword evidence="1" id="KW-0812">Transmembrane</keyword>
<dbReference type="Proteomes" id="UP000031036">
    <property type="component" value="Unassembled WGS sequence"/>
</dbReference>
<comment type="caution">
    <text evidence="2">The sequence shown here is derived from an EMBL/GenBank/DDBJ whole genome shotgun (WGS) entry which is preliminary data.</text>
</comment>